<dbReference type="GO" id="GO:0003677">
    <property type="term" value="F:DNA binding"/>
    <property type="evidence" value="ECO:0007669"/>
    <property type="project" value="UniProtKB-KW"/>
</dbReference>
<evidence type="ECO:0000259" key="6">
    <source>
        <dbReference type="PROSITE" id="PS51071"/>
    </source>
</evidence>
<dbReference type="AlphaFoldDB" id="A0A1H0WF52"/>
<dbReference type="GO" id="GO:0006096">
    <property type="term" value="P:glycolytic process"/>
    <property type="evidence" value="ECO:0007669"/>
    <property type="project" value="UniProtKB-KW"/>
</dbReference>
<feature type="domain" description="HTH rpiR-type" evidence="6">
    <location>
        <begin position="12"/>
        <end position="88"/>
    </location>
</feature>
<dbReference type="CDD" id="cd05013">
    <property type="entry name" value="SIS_RpiR"/>
    <property type="match status" value="1"/>
</dbReference>
<dbReference type="InterPro" id="IPR035472">
    <property type="entry name" value="RpiR-like_SIS"/>
</dbReference>
<dbReference type="Gene3D" id="1.10.10.10">
    <property type="entry name" value="Winged helix-like DNA-binding domain superfamily/Winged helix DNA-binding domain"/>
    <property type="match status" value="1"/>
</dbReference>
<dbReference type="OrthoDB" id="8998729at2"/>
<keyword evidence="2 8" id="KW-0238">DNA-binding</keyword>
<dbReference type="SUPFAM" id="SSF46689">
    <property type="entry name" value="Homeodomain-like"/>
    <property type="match status" value="1"/>
</dbReference>
<keyword evidence="3" id="KW-0324">Glycolysis</keyword>
<accession>A0A1H0WF52</accession>
<protein>
    <submittedName>
        <fullName evidence="8">DNA-binding transcriptional regulator, MurR/RpiR family, contains HTH and SIS domains</fullName>
    </submittedName>
</protein>
<proteinExistence type="predicted"/>
<dbReference type="GO" id="GO:0097367">
    <property type="term" value="F:carbohydrate derivative binding"/>
    <property type="evidence" value="ECO:0007669"/>
    <property type="project" value="InterPro"/>
</dbReference>
<organism evidence="8 9">
    <name type="scientific">Paracidovorax cattleyae</name>
    <dbReference type="NCBI Taxonomy" id="80868"/>
    <lineage>
        <taxon>Bacteria</taxon>
        <taxon>Pseudomonadati</taxon>
        <taxon>Pseudomonadota</taxon>
        <taxon>Betaproteobacteria</taxon>
        <taxon>Burkholderiales</taxon>
        <taxon>Comamonadaceae</taxon>
        <taxon>Paracidovorax</taxon>
    </lineage>
</organism>
<dbReference type="InterPro" id="IPR047640">
    <property type="entry name" value="RpiR-like"/>
</dbReference>
<keyword evidence="9" id="KW-1185">Reference proteome</keyword>
<evidence type="ECO:0000256" key="1">
    <source>
        <dbReference type="ARBA" id="ARBA00023015"/>
    </source>
</evidence>
<name>A0A1H0WF52_9BURK</name>
<evidence type="ECO:0000259" key="7">
    <source>
        <dbReference type="PROSITE" id="PS51464"/>
    </source>
</evidence>
<dbReference type="InterPro" id="IPR000281">
    <property type="entry name" value="HTH_RpiR"/>
</dbReference>
<dbReference type="EMBL" id="FNJL01000038">
    <property type="protein sequence ID" value="SDP89409.1"/>
    <property type="molecule type" value="Genomic_DNA"/>
</dbReference>
<sequence length="321" mass="34181">MSDLSETASEAMSIAIRIGRARPTLTRSHQQMADYVLAHPLQAATMPIDELASAVGVSIATANRFARAVGLDGYPMLRAELVKGFEAMLAPIEKMRIKLEKPTSIHDVFAAALEESQRNIAATRDALDPVACEAAVQALLGARCIYLAGFGASGWLAGLLQRGLDAYCDNVHLLSGVGGASYGARLLPRMGAEDLFVAISYPRYLTDTVVLAQGAFERGVPVLALTDGARSPLVPFARVCLFAQTENQYAANSESSALALIEALTSAVAHQSRESVKTAARMTEAVLPWLHDSAHSRLSPRSAEAGIRKTELRSAPRGPGR</sequence>
<dbReference type="InterPro" id="IPR046348">
    <property type="entry name" value="SIS_dom_sf"/>
</dbReference>
<dbReference type="Pfam" id="PF01380">
    <property type="entry name" value="SIS"/>
    <property type="match status" value="1"/>
</dbReference>
<dbReference type="Gene3D" id="3.40.50.10490">
    <property type="entry name" value="Glucose-6-phosphate isomerase like protein, domain 1"/>
    <property type="match status" value="1"/>
</dbReference>
<dbReference type="SUPFAM" id="SSF53697">
    <property type="entry name" value="SIS domain"/>
    <property type="match status" value="1"/>
</dbReference>
<dbReference type="PROSITE" id="PS51464">
    <property type="entry name" value="SIS"/>
    <property type="match status" value="1"/>
</dbReference>
<dbReference type="PROSITE" id="PS51071">
    <property type="entry name" value="HTH_RPIR"/>
    <property type="match status" value="1"/>
</dbReference>
<reference evidence="9" key="1">
    <citation type="submission" date="2016-10" db="EMBL/GenBank/DDBJ databases">
        <authorList>
            <person name="Varghese N."/>
            <person name="Submissions S."/>
        </authorList>
    </citation>
    <scope>NUCLEOTIDE SEQUENCE [LARGE SCALE GENOMIC DNA]</scope>
    <source>
        <strain evidence="9">DSM 17101</strain>
    </source>
</reference>
<dbReference type="PANTHER" id="PTHR30514">
    <property type="entry name" value="GLUCOKINASE"/>
    <property type="match status" value="1"/>
</dbReference>
<dbReference type="InterPro" id="IPR001347">
    <property type="entry name" value="SIS_dom"/>
</dbReference>
<feature type="domain" description="SIS" evidence="7">
    <location>
        <begin position="135"/>
        <end position="266"/>
    </location>
</feature>
<keyword evidence="1" id="KW-0805">Transcription regulation</keyword>
<dbReference type="InterPro" id="IPR036388">
    <property type="entry name" value="WH-like_DNA-bd_sf"/>
</dbReference>
<dbReference type="Proteomes" id="UP000199317">
    <property type="component" value="Unassembled WGS sequence"/>
</dbReference>
<evidence type="ECO:0000313" key="9">
    <source>
        <dbReference type="Proteomes" id="UP000199317"/>
    </source>
</evidence>
<keyword evidence="4" id="KW-0804">Transcription</keyword>
<dbReference type="GO" id="GO:0003700">
    <property type="term" value="F:DNA-binding transcription factor activity"/>
    <property type="evidence" value="ECO:0007669"/>
    <property type="project" value="InterPro"/>
</dbReference>
<gene>
    <name evidence="8" type="ORF">SAMN04489708_13820</name>
</gene>
<dbReference type="RefSeq" id="WP_092839260.1">
    <property type="nucleotide sequence ID" value="NZ_CP028290.1"/>
</dbReference>
<evidence type="ECO:0000313" key="8">
    <source>
        <dbReference type="EMBL" id="SDP89409.1"/>
    </source>
</evidence>
<feature type="region of interest" description="Disordered" evidence="5">
    <location>
        <begin position="297"/>
        <end position="321"/>
    </location>
</feature>
<evidence type="ECO:0000256" key="2">
    <source>
        <dbReference type="ARBA" id="ARBA00023125"/>
    </source>
</evidence>
<evidence type="ECO:0000256" key="4">
    <source>
        <dbReference type="ARBA" id="ARBA00023163"/>
    </source>
</evidence>
<dbReference type="Pfam" id="PF01418">
    <property type="entry name" value="HTH_6"/>
    <property type="match status" value="1"/>
</dbReference>
<dbReference type="InterPro" id="IPR009057">
    <property type="entry name" value="Homeodomain-like_sf"/>
</dbReference>
<evidence type="ECO:0000256" key="5">
    <source>
        <dbReference type="SAM" id="MobiDB-lite"/>
    </source>
</evidence>
<evidence type="ECO:0000256" key="3">
    <source>
        <dbReference type="ARBA" id="ARBA00023152"/>
    </source>
</evidence>